<dbReference type="Proteomes" id="UP000188458">
    <property type="component" value="Unassembled WGS sequence"/>
</dbReference>
<dbReference type="GO" id="GO:0006355">
    <property type="term" value="P:regulation of DNA-templated transcription"/>
    <property type="evidence" value="ECO:0007669"/>
    <property type="project" value="InterPro"/>
</dbReference>
<evidence type="ECO:0000259" key="1">
    <source>
        <dbReference type="Pfam" id="PF02229"/>
    </source>
</evidence>
<evidence type="ECO:0000313" key="3">
    <source>
        <dbReference type="Proteomes" id="UP000188458"/>
    </source>
</evidence>
<keyword evidence="3" id="KW-1185">Reference proteome</keyword>
<sequence length="174" mass="20802">MTKIQFDIKQKIAVLSESGKGWSKELNLISWNGYPAKFDIRDWDVAHEKMGKGVTLTEAELKALYHALQRWFEEEGNEGKDVSWNGLLERWTQRSPLFIQQLKNILLYLQERQYPLEKQRQLLYATVFPEFEEALRYEIETIRSIHEVEYAEFVQLLRTLKPEQVEQFFMTLKQ</sequence>
<feature type="domain" description="Transcriptional coactivator p15 (PC4) C-terminal" evidence="1">
    <location>
        <begin position="20"/>
        <end position="64"/>
    </location>
</feature>
<reference evidence="3" key="1">
    <citation type="submission" date="2016-11" db="EMBL/GenBank/DDBJ databases">
        <title>Draft genome sequence of Anoxybacillus sp. strain 103 isolated from the Qarvajar hot spring in Nagorno-Karabach.</title>
        <authorList>
            <person name="Hovhannisyan P."/>
            <person name="Panosyan H."/>
            <person name="Birkeland N.-K."/>
        </authorList>
    </citation>
    <scope>NUCLEOTIDE SEQUENCE [LARGE SCALE GENOMIC DNA]</scope>
    <source>
        <strain evidence="3">103</strain>
    </source>
</reference>
<dbReference type="EMBL" id="MQAD01000005">
    <property type="protein sequence ID" value="OOE04639.1"/>
    <property type="molecule type" value="Genomic_DNA"/>
</dbReference>
<name>A0A1V3FSP8_9BACL</name>
<accession>A0A1V3FSP8</accession>
<proteinExistence type="predicted"/>
<dbReference type="AlphaFoldDB" id="A0A1V3FSP8"/>
<dbReference type="Pfam" id="PF02229">
    <property type="entry name" value="PC4"/>
    <property type="match status" value="1"/>
</dbReference>
<dbReference type="GO" id="GO:0003677">
    <property type="term" value="F:DNA binding"/>
    <property type="evidence" value="ECO:0007669"/>
    <property type="project" value="InterPro"/>
</dbReference>
<organism evidence="2 3">
    <name type="scientific">Anoxybacillus kestanbolensis</name>
    <dbReference type="NCBI Taxonomy" id="227476"/>
    <lineage>
        <taxon>Bacteria</taxon>
        <taxon>Bacillati</taxon>
        <taxon>Bacillota</taxon>
        <taxon>Bacilli</taxon>
        <taxon>Bacillales</taxon>
        <taxon>Anoxybacillaceae</taxon>
        <taxon>Anoxybacillus</taxon>
    </lineage>
</organism>
<comment type="caution">
    <text evidence="2">The sequence shown here is derived from an EMBL/GenBank/DDBJ whole genome shotgun (WGS) entry which is preliminary data.</text>
</comment>
<dbReference type="Gene3D" id="2.30.31.70">
    <property type="match status" value="1"/>
</dbReference>
<gene>
    <name evidence="2" type="ORF">BO219_04375</name>
</gene>
<dbReference type="InterPro" id="IPR003173">
    <property type="entry name" value="PC4_C"/>
</dbReference>
<evidence type="ECO:0000313" key="2">
    <source>
        <dbReference type="EMBL" id="OOE04639.1"/>
    </source>
</evidence>
<protein>
    <recommendedName>
        <fullName evidence="1">Transcriptional coactivator p15 (PC4) C-terminal domain-containing protein</fullName>
    </recommendedName>
</protein>